<gene>
    <name evidence="1" type="ORF">D104_05980</name>
</gene>
<dbReference type="EMBL" id="AYOZ01000008">
    <property type="protein sequence ID" value="ETI61303.1"/>
    <property type="molecule type" value="Genomic_DNA"/>
</dbReference>
<comment type="caution">
    <text evidence="1">The sequence shown here is derived from an EMBL/GenBank/DDBJ whole genome shotgun (WGS) entry which is preliminary data.</text>
</comment>
<keyword evidence="2" id="KW-1185">Reference proteome</keyword>
<sequence>MEGRNIYPKLEVEELEAAGVFGILNNPEEAREYIGDTLWHLEALVYHFDRFRAFACNKRRELCWGSSVAMDAEVVSFIFSLHSLMEGVPYGVAVCLDSRGFSMKSKNGDLSSYSWKEYYADFSALADGHEFSRLRALIKRFRGKTSDAQFINKEYELLHELANVIKHRSPIRLTLPSHLQNDMSYRRSSKELGTCDLVFRKAAACQSGLIEGQNVMDALVRMHDNLTFTYTDIRVELLRLMHLVK</sequence>
<protein>
    <submittedName>
        <fullName evidence="1">Uncharacterized protein</fullName>
    </submittedName>
</protein>
<dbReference type="RefSeq" id="WP_024023362.1">
    <property type="nucleotide sequence ID" value="NZ_AYOZ01000008.1"/>
</dbReference>
<organism evidence="1 2">
    <name type="scientific">Marinomonas profundimaris</name>
    <dbReference type="NCBI Taxonomy" id="1208321"/>
    <lineage>
        <taxon>Bacteria</taxon>
        <taxon>Pseudomonadati</taxon>
        <taxon>Pseudomonadota</taxon>
        <taxon>Gammaproteobacteria</taxon>
        <taxon>Oceanospirillales</taxon>
        <taxon>Oceanospirillaceae</taxon>
        <taxon>Marinomonas</taxon>
    </lineage>
</organism>
<proteinExistence type="predicted"/>
<name>W1S2I6_9GAMM</name>
<dbReference type="AlphaFoldDB" id="W1S2I6"/>
<reference evidence="1 2" key="1">
    <citation type="journal article" date="2014" name="Genome Announc.">
        <title>Draft Genome Sequence of Marinomonas sp. Strain D104, a Polycyclic Aromatic Hydrocarbon-Degrading Bacterium from the Deep-Sea Sediment of the Arctic Ocean.</title>
        <authorList>
            <person name="Dong C."/>
            <person name="Bai X."/>
            <person name="Lai Q."/>
            <person name="Xie Y."/>
            <person name="Chen X."/>
            <person name="Shao Z."/>
        </authorList>
    </citation>
    <scope>NUCLEOTIDE SEQUENCE [LARGE SCALE GENOMIC DNA]</scope>
    <source>
        <strain evidence="1 2">D104</strain>
    </source>
</reference>
<evidence type="ECO:0000313" key="2">
    <source>
        <dbReference type="Proteomes" id="UP000018857"/>
    </source>
</evidence>
<dbReference type="Proteomes" id="UP000018857">
    <property type="component" value="Unassembled WGS sequence"/>
</dbReference>
<accession>W1S2I6</accession>
<dbReference type="PATRIC" id="fig|1208321.3.peg.1188"/>
<evidence type="ECO:0000313" key="1">
    <source>
        <dbReference type="EMBL" id="ETI61303.1"/>
    </source>
</evidence>